<accession>A0A7J4IVJ5</accession>
<comment type="function">
    <text evidence="2">Catalyzes the isomerization between 2-isopropylmalate and 3-isopropylmalate, via the formation of 2-isopropylmaleate.</text>
</comment>
<evidence type="ECO:0000256" key="10">
    <source>
        <dbReference type="ARBA" id="ARBA00023304"/>
    </source>
</evidence>
<evidence type="ECO:0000313" key="12">
    <source>
        <dbReference type="EMBL" id="HIH09482.1"/>
    </source>
</evidence>
<dbReference type="UniPathway" id="UPA00048">
    <property type="reaction ID" value="UER00071"/>
</dbReference>
<dbReference type="GO" id="GO:0003861">
    <property type="term" value="F:3-isopropylmalate dehydratase activity"/>
    <property type="evidence" value="ECO:0007669"/>
    <property type="project" value="UniProtKB-EC"/>
</dbReference>
<dbReference type="PANTHER" id="PTHR43345:SF5">
    <property type="entry name" value="3-ISOPROPYLMALATE DEHYDRATASE SMALL SUBUNIT"/>
    <property type="match status" value="1"/>
</dbReference>
<sequence>MAKIVQIRGKGVAVIGDDIDTDRIIPARYMTEITFENMGRYAFYDVRFNADGSQKEHPFNDPAHKGASILMVNSNFGCGSSREHAPQALLRYGIKAIVGESFAEIFAGNCQMLGVACVTAKPQDVEILQEFTEKKPSEILNLNLETKKLLFGQNSISLEMAESRRANMLNGSWDTLAMLVSALPKTRENAKKLPYMNDFKQ</sequence>
<evidence type="ECO:0000256" key="9">
    <source>
        <dbReference type="ARBA" id="ARBA00023239"/>
    </source>
</evidence>
<keyword evidence="7" id="KW-0432">Leucine biosynthesis</keyword>
<comment type="caution">
    <text evidence="12">The sequence shown here is derived from an EMBL/GenBank/DDBJ whole genome shotgun (WGS) entry which is preliminary data.</text>
</comment>
<keyword evidence="9 12" id="KW-0456">Lyase</keyword>
<dbReference type="PANTHER" id="PTHR43345">
    <property type="entry name" value="3-ISOPROPYLMALATE DEHYDRATASE SMALL SUBUNIT 2-RELATED-RELATED"/>
    <property type="match status" value="1"/>
</dbReference>
<dbReference type="CDD" id="cd01577">
    <property type="entry name" value="IPMI_Swivel"/>
    <property type="match status" value="1"/>
</dbReference>
<evidence type="ECO:0000256" key="2">
    <source>
        <dbReference type="ARBA" id="ARBA00002695"/>
    </source>
</evidence>
<evidence type="ECO:0000259" key="11">
    <source>
        <dbReference type="Pfam" id="PF00694"/>
    </source>
</evidence>
<dbReference type="EMBL" id="DUGC01000042">
    <property type="protein sequence ID" value="HIH09482.1"/>
    <property type="molecule type" value="Genomic_DNA"/>
</dbReference>
<name>A0A7J4IVJ5_9ARCH</name>
<dbReference type="InterPro" id="IPR050075">
    <property type="entry name" value="LeuD"/>
</dbReference>
<dbReference type="Proteomes" id="UP000565078">
    <property type="component" value="Unassembled WGS sequence"/>
</dbReference>
<dbReference type="NCBIfam" id="TIGR00171">
    <property type="entry name" value="leuD"/>
    <property type="match status" value="1"/>
</dbReference>
<proteinExistence type="inferred from homology"/>
<dbReference type="AlphaFoldDB" id="A0A7J4IVJ5"/>
<evidence type="ECO:0000256" key="1">
    <source>
        <dbReference type="ARBA" id="ARBA00000491"/>
    </source>
</evidence>
<protein>
    <recommendedName>
        <fullName evidence="6">3-isopropylmalate dehydratase</fullName>
        <ecNumber evidence="6">4.2.1.33</ecNumber>
    </recommendedName>
</protein>
<comment type="catalytic activity">
    <reaction evidence="1">
        <text>(2R,3S)-3-isopropylmalate = (2S)-2-isopropylmalate</text>
        <dbReference type="Rhea" id="RHEA:32287"/>
        <dbReference type="ChEBI" id="CHEBI:1178"/>
        <dbReference type="ChEBI" id="CHEBI:35121"/>
        <dbReference type="EC" id="4.2.1.33"/>
    </reaction>
</comment>
<dbReference type="EC" id="4.2.1.33" evidence="6"/>
<comment type="similarity">
    <text evidence="4">Belongs to the LeuD family. LeuD type 1 subfamily.</text>
</comment>
<feature type="domain" description="Aconitase A/isopropylmalate dehydratase small subunit swivel" evidence="11">
    <location>
        <begin position="1"/>
        <end position="116"/>
    </location>
</feature>
<evidence type="ECO:0000256" key="7">
    <source>
        <dbReference type="ARBA" id="ARBA00022430"/>
    </source>
</evidence>
<dbReference type="NCBIfam" id="NF002458">
    <property type="entry name" value="PRK01641.1"/>
    <property type="match status" value="1"/>
</dbReference>
<dbReference type="Pfam" id="PF00694">
    <property type="entry name" value="Aconitase_C"/>
    <property type="match status" value="1"/>
</dbReference>
<evidence type="ECO:0000256" key="6">
    <source>
        <dbReference type="ARBA" id="ARBA00011998"/>
    </source>
</evidence>
<dbReference type="GO" id="GO:0009098">
    <property type="term" value="P:L-leucine biosynthetic process"/>
    <property type="evidence" value="ECO:0007669"/>
    <property type="project" value="UniProtKB-UniPathway"/>
</dbReference>
<gene>
    <name evidence="12" type="primary">leuD</name>
    <name evidence="12" type="ORF">HA254_02320</name>
</gene>
<evidence type="ECO:0000313" key="13">
    <source>
        <dbReference type="Proteomes" id="UP000565078"/>
    </source>
</evidence>
<dbReference type="InterPro" id="IPR004431">
    <property type="entry name" value="3-IsopropMal_deHydase_ssu"/>
</dbReference>
<evidence type="ECO:0000256" key="4">
    <source>
        <dbReference type="ARBA" id="ARBA00009845"/>
    </source>
</evidence>
<keyword evidence="10" id="KW-0100">Branched-chain amino acid biosynthesis</keyword>
<evidence type="ECO:0000256" key="5">
    <source>
        <dbReference type="ARBA" id="ARBA00011271"/>
    </source>
</evidence>
<dbReference type="SUPFAM" id="SSF52016">
    <property type="entry name" value="LeuD/IlvD-like"/>
    <property type="match status" value="1"/>
</dbReference>
<dbReference type="InterPro" id="IPR015928">
    <property type="entry name" value="Aconitase/3IPM_dehydase_swvl"/>
</dbReference>
<organism evidence="12 13">
    <name type="scientific">Candidatus Iainarchaeum sp</name>
    <dbReference type="NCBI Taxonomy" id="3101447"/>
    <lineage>
        <taxon>Archaea</taxon>
        <taxon>Candidatus Iainarchaeota</taxon>
        <taxon>Candidatus Iainarchaeia</taxon>
        <taxon>Candidatus Iainarchaeales</taxon>
        <taxon>Candidatus Iainarchaeaceae</taxon>
        <taxon>Candidatus Iainarchaeum</taxon>
    </lineage>
</organism>
<evidence type="ECO:0000256" key="8">
    <source>
        <dbReference type="ARBA" id="ARBA00022605"/>
    </source>
</evidence>
<keyword evidence="8" id="KW-0028">Amino-acid biosynthesis</keyword>
<evidence type="ECO:0000256" key="3">
    <source>
        <dbReference type="ARBA" id="ARBA00004729"/>
    </source>
</evidence>
<comment type="subunit">
    <text evidence="5">Heterodimer of LeuC and LeuD.</text>
</comment>
<dbReference type="Gene3D" id="3.20.19.10">
    <property type="entry name" value="Aconitase, domain 4"/>
    <property type="match status" value="1"/>
</dbReference>
<dbReference type="InterPro" id="IPR033940">
    <property type="entry name" value="IPMI_Swivel"/>
</dbReference>
<reference evidence="13" key="1">
    <citation type="journal article" date="2020" name="bioRxiv">
        <title>A rank-normalized archaeal taxonomy based on genome phylogeny resolves widespread incomplete and uneven classifications.</title>
        <authorList>
            <person name="Rinke C."/>
            <person name="Chuvochina M."/>
            <person name="Mussig A.J."/>
            <person name="Chaumeil P.-A."/>
            <person name="Waite D.W."/>
            <person name="Whitman W.B."/>
            <person name="Parks D.H."/>
            <person name="Hugenholtz P."/>
        </authorList>
    </citation>
    <scope>NUCLEOTIDE SEQUENCE [LARGE SCALE GENOMIC DNA]</scope>
</reference>
<comment type="pathway">
    <text evidence="3">Amino-acid biosynthesis; L-leucine biosynthesis; L-leucine from 3-methyl-2-oxobutanoate: step 2/4.</text>
</comment>
<dbReference type="GO" id="GO:0009316">
    <property type="term" value="C:3-isopropylmalate dehydratase complex"/>
    <property type="evidence" value="ECO:0007669"/>
    <property type="project" value="InterPro"/>
</dbReference>
<dbReference type="InterPro" id="IPR000573">
    <property type="entry name" value="AconitaseA/IPMdHydase_ssu_swvl"/>
</dbReference>